<evidence type="ECO:0000313" key="3">
    <source>
        <dbReference type="Proteomes" id="UP000077671"/>
    </source>
</evidence>
<evidence type="ECO:0000313" key="1">
    <source>
        <dbReference type="EMBL" id="CAD6927320.1"/>
    </source>
</evidence>
<dbReference type="EMBL" id="LWDD02000580">
    <property type="protein sequence ID" value="KAE8258559.1"/>
    <property type="molecule type" value="Genomic_DNA"/>
</dbReference>
<evidence type="ECO:0000313" key="2">
    <source>
        <dbReference type="EMBL" id="KAE8258559.1"/>
    </source>
</evidence>
<evidence type="ECO:0000313" key="4">
    <source>
        <dbReference type="Proteomes" id="UP000836402"/>
    </source>
</evidence>
<organism evidence="2 3">
    <name type="scientific">Tilletia caries</name>
    <name type="common">wheat bunt fungus</name>
    <dbReference type="NCBI Taxonomy" id="13290"/>
    <lineage>
        <taxon>Eukaryota</taxon>
        <taxon>Fungi</taxon>
        <taxon>Dikarya</taxon>
        <taxon>Basidiomycota</taxon>
        <taxon>Ustilaginomycotina</taxon>
        <taxon>Exobasidiomycetes</taxon>
        <taxon>Tilletiales</taxon>
        <taxon>Tilletiaceae</taxon>
        <taxon>Tilletia</taxon>
    </lineage>
</organism>
<proteinExistence type="predicted"/>
<keyword evidence="4" id="KW-1185">Reference proteome</keyword>
<dbReference type="EMBL" id="CAJHJG010003176">
    <property type="protein sequence ID" value="CAD6927320.1"/>
    <property type="molecule type" value="Genomic_DNA"/>
</dbReference>
<gene>
    <name evidence="2" type="ORF">A4X03_0g4338</name>
    <name evidence="1" type="ORF">JKIAZH3_G9020</name>
</gene>
<protein>
    <submittedName>
        <fullName evidence="2">Uncharacterized protein</fullName>
    </submittedName>
</protein>
<comment type="caution">
    <text evidence="2">The sequence shown here is derived from an EMBL/GenBank/DDBJ whole genome shotgun (WGS) entry which is preliminary data.</text>
</comment>
<sequence>MSASYPHNEQLPAVSGIPPILASQAQTIQGAYVNSGRMSEGLARLQSSRVMFQQAAKRNSSAAERTEGAISALLTAMQMDVRQRIMHSEARLSDELDGVKTRLRTEMAHNHQTIERHLQDTAKMVRSVMERTRDDAQCGLTDALEFLNICGLKLQEGINNTENDYMGSLAQILVSNAWTTAL</sequence>
<dbReference type="Proteomes" id="UP000077671">
    <property type="component" value="Unassembled WGS sequence"/>
</dbReference>
<dbReference type="Proteomes" id="UP000836402">
    <property type="component" value="Unassembled WGS sequence"/>
</dbReference>
<reference evidence="2" key="1">
    <citation type="submission" date="2016-04" db="EMBL/GenBank/DDBJ databases">
        <authorList>
            <person name="Nguyen H.D."/>
            <person name="Kesanakurti P."/>
            <person name="Cullis J."/>
            <person name="Levesque C.A."/>
            <person name="Hambleton S."/>
        </authorList>
    </citation>
    <scope>NUCLEOTIDE SEQUENCE</scope>
    <source>
        <strain evidence="2">DAOMC 238032</strain>
    </source>
</reference>
<accession>A0A177V6Z7</accession>
<reference evidence="2" key="2">
    <citation type="journal article" date="2019" name="IMA Fungus">
        <title>Genome sequencing and comparison of five Tilletia species to identify candidate genes for the detection of regulated species infecting wheat.</title>
        <authorList>
            <person name="Nguyen H.D.T."/>
            <person name="Sultana T."/>
            <person name="Kesanakurti P."/>
            <person name="Hambleton S."/>
        </authorList>
    </citation>
    <scope>NUCLEOTIDE SEQUENCE</scope>
    <source>
        <strain evidence="2">DAOMC 238032</strain>
    </source>
</reference>
<dbReference type="AlphaFoldDB" id="A0A177V6Z7"/>
<name>A0A177V6Z7_9BASI</name>
<reference evidence="1" key="3">
    <citation type="submission" date="2020-10" db="EMBL/GenBank/DDBJ databases">
        <authorList>
            <person name="Sedaghatjoo S."/>
        </authorList>
    </citation>
    <scope>NUCLEOTIDE SEQUENCE</scope>
    <source>
        <strain evidence="1">AZH3</strain>
    </source>
</reference>